<keyword evidence="3 6" id="KW-1133">Transmembrane helix</keyword>
<organism evidence="8 9">
    <name type="scientific">Fonsecaea multimorphosa CBS 102226</name>
    <dbReference type="NCBI Taxonomy" id="1442371"/>
    <lineage>
        <taxon>Eukaryota</taxon>
        <taxon>Fungi</taxon>
        <taxon>Dikarya</taxon>
        <taxon>Ascomycota</taxon>
        <taxon>Pezizomycotina</taxon>
        <taxon>Eurotiomycetes</taxon>
        <taxon>Chaetothyriomycetidae</taxon>
        <taxon>Chaetothyriales</taxon>
        <taxon>Herpotrichiellaceae</taxon>
        <taxon>Fonsecaea</taxon>
    </lineage>
</organism>
<feature type="transmembrane region" description="Helical" evidence="6">
    <location>
        <begin position="473"/>
        <end position="498"/>
    </location>
</feature>
<name>A0A0D2L1W7_9EURO</name>
<feature type="region of interest" description="Disordered" evidence="5">
    <location>
        <begin position="573"/>
        <end position="598"/>
    </location>
</feature>
<feature type="transmembrane region" description="Helical" evidence="6">
    <location>
        <begin position="542"/>
        <end position="564"/>
    </location>
</feature>
<evidence type="ECO:0000256" key="6">
    <source>
        <dbReference type="SAM" id="Phobius"/>
    </source>
</evidence>
<protein>
    <recommendedName>
        <fullName evidence="7">Major facilitator superfamily (MFS) profile domain-containing protein</fullName>
    </recommendedName>
</protein>
<feature type="transmembrane region" description="Helical" evidence="6">
    <location>
        <begin position="292"/>
        <end position="312"/>
    </location>
</feature>
<feature type="transmembrane region" description="Helical" evidence="6">
    <location>
        <begin position="505"/>
        <end position="530"/>
    </location>
</feature>
<dbReference type="Gene3D" id="1.20.1250.20">
    <property type="entry name" value="MFS general substrate transporter like domains"/>
    <property type="match status" value="1"/>
</dbReference>
<feature type="transmembrane region" description="Helical" evidence="6">
    <location>
        <begin position="406"/>
        <end position="426"/>
    </location>
</feature>
<evidence type="ECO:0000256" key="4">
    <source>
        <dbReference type="ARBA" id="ARBA00023136"/>
    </source>
</evidence>
<dbReference type="InterPro" id="IPR020846">
    <property type="entry name" value="MFS_dom"/>
</dbReference>
<dbReference type="OrthoDB" id="9986881at2759"/>
<keyword evidence="9" id="KW-1185">Reference proteome</keyword>
<dbReference type="SUPFAM" id="SSF103473">
    <property type="entry name" value="MFS general substrate transporter"/>
    <property type="match status" value="1"/>
</dbReference>
<keyword evidence="4 6" id="KW-0472">Membrane</keyword>
<dbReference type="GeneID" id="27707271"/>
<evidence type="ECO:0000256" key="3">
    <source>
        <dbReference type="ARBA" id="ARBA00022989"/>
    </source>
</evidence>
<feature type="transmembrane region" description="Helical" evidence="6">
    <location>
        <begin position="446"/>
        <end position="467"/>
    </location>
</feature>
<dbReference type="GO" id="GO:0022857">
    <property type="term" value="F:transmembrane transporter activity"/>
    <property type="evidence" value="ECO:0007669"/>
    <property type="project" value="InterPro"/>
</dbReference>
<dbReference type="PANTHER" id="PTHR23502:SF138">
    <property type="entry name" value="MAJOR FACILITATOR SUPERFAMILY (MFS) PROFILE DOMAIN-CONTAINING PROTEIN-RELATED"/>
    <property type="match status" value="1"/>
</dbReference>
<feature type="region of interest" description="Disordered" evidence="5">
    <location>
        <begin position="77"/>
        <end position="104"/>
    </location>
</feature>
<dbReference type="VEuPathDB" id="FungiDB:Z520_01525"/>
<evidence type="ECO:0000259" key="7">
    <source>
        <dbReference type="PROSITE" id="PS50850"/>
    </source>
</evidence>
<evidence type="ECO:0000256" key="5">
    <source>
        <dbReference type="SAM" id="MobiDB-lite"/>
    </source>
</evidence>
<dbReference type="CDD" id="cd17323">
    <property type="entry name" value="MFS_Tpo1_MDR_like"/>
    <property type="match status" value="1"/>
</dbReference>
<evidence type="ECO:0000313" key="9">
    <source>
        <dbReference type="Proteomes" id="UP000053411"/>
    </source>
</evidence>
<dbReference type="InterPro" id="IPR011701">
    <property type="entry name" value="MFS"/>
</dbReference>
<evidence type="ECO:0000313" key="8">
    <source>
        <dbReference type="EMBL" id="KIY03059.1"/>
    </source>
</evidence>
<feature type="domain" description="Major facilitator superfamily (MFS) profile" evidence="7">
    <location>
        <begin position="139"/>
        <end position="598"/>
    </location>
</feature>
<feature type="transmembrane region" description="Helical" evidence="6">
    <location>
        <begin position="263"/>
        <end position="286"/>
    </location>
</feature>
<dbReference type="EMBL" id="KN848063">
    <property type="protein sequence ID" value="KIY03059.1"/>
    <property type="molecule type" value="Genomic_DNA"/>
</dbReference>
<feature type="transmembrane region" description="Helical" evidence="6">
    <location>
        <begin position="229"/>
        <end position="251"/>
    </location>
</feature>
<dbReference type="FunFam" id="1.20.1250.20:FF:000011">
    <property type="entry name" value="MFS multidrug transporter, putative"/>
    <property type="match status" value="1"/>
</dbReference>
<feature type="compositionally biased region" description="Low complexity" evidence="5">
    <location>
        <begin position="83"/>
        <end position="99"/>
    </location>
</feature>
<comment type="subcellular location">
    <subcellularLocation>
        <location evidence="1">Membrane</location>
        <topology evidence="1">Multi-pass membrane protein</topology>
    </subcellularLocation>
</comment>
<proteinExistence type="predicted"/>
<dbReference type="Pfam" id="PF07690">
    <property type="entry name" value="MFS_1"/>
    <property type="match status" value="1"/>
</dbReference>
<dbReference type="AlphaFoldDB" id="A0A0D2L1W7"/>
<reference evidence="8 9" key="1">
    <citation type="submission" date="2015-01" db="EMBL/GenBank/DDBJ databases">
        <title>The Genome Sequence of Fonsecaea multimorphosa CBS 102226.</title>
        <authorList>
            <consortium name="The Broad Institute Genomics Platform"/>
            <person name="Cuomo C."/>
            <person name="de Hoog S."/>
            <person name="Gorbushina A."/>
            <person name="Stielow B."/>
            <person name="Teixiera M."/>
            <person name="Abouelleil A."/>
            <person name="Chapman S.B."/>
            <person name="Priest M."/>
            <person name="Young S.K."/>
            <person name="Wortman J."/>
            <person name="Nusbaum C."/>
            <person name="Birren B."/>
        </authorList>
    </citation>
    <scope>NUCLEOTIDE SEQUENCE [LARGE SCALE GENOMIC DNA]</scope>
    <source>
        <strain evidence="8 9">CBS 102226</strain>
    </source>
</reference>
<dbReference type="InterPro" id="IPR036259">
    <property type="entry name" value="MFS_trans_sf"/>
</dbReference>
<dbReference type="GO" id="GO:0005886">
    <property type="term" value="C:plasma membrane"/>
    <property type="evidence" value="ECO:0007669"/>
    <property type="project" value="TreeGrafter"/>
</dbReference>
<feature type="transmembrane region" description="Helical" evidence="6">
    <location>
        <begin position="139"/>
        <end position="162"/>
    </location>
</feature>
<evidence type="ECO:0000256" key="1">
    <source>
        <dbReference type="ARBA" id="ARBA00004141"/>
    </source>
</evidence>
<feature type="transmembrane region" description="Helical" evidence="6">
    <location>
        <begin position="369"/>
        <end position="394"/>
    </location>
</feature>
<dbReference type="PROSITE" id="PS50850">
    <property type="entry name" value="MFS"/>
    <property type="match status" value="1"/>
</dbReference>
<feature type="transmembrane region" description="Helical" evidence="6">
    <location>
        <begin position="174"/>
        <end position="193"/>
    </location>
</feature>
<feature type="transmembrane region" description="Helical" evidence="6">
    <location>
        <begin position="205"/>
        <end position="223"/>
    </location>
</feature>
<accession>A0A0D2L1W7</accession>
<gene>
    <name evidence="8" type="ORF">Z520_01525</name>
</gene>
<dbReference type="Proteomes" id="UP000053411">
    <property type="component" value="Unassembled WGS sequence"/>
</dbReference>
<keyword evidence="2 6" id="KW-0812">Transmembrane</keyword>
<evidence type="ECO:0000256" key="2">
    <source>
        <dbReference type="ARBA" id="ARBA00022692"/>
    </source>
</evidence>
<sequence>MDPLSRDIIRAEVDANDDRPDTLSYIATHGPDIERDWSRSDVTSPISRDVTHTYTNATQRTLHPVELDRIARSRTQHQLTVGSRPSTAARRRSTATVRTLGAGKPLPPKDETEGYIVEFDGVDDPEHPQNWPFWYKVRVSIILSFITFVASFSSAIFSSAITQVSHEFHVSTEVGVLGITLYVLGFAFGPILWGPGSELLGRKKPLVVSMFGFAVFAVAAAVAKDYQTLMLARFFSGFFAACPLAIVPACFADMYDDSQRGIAITAFAMAVFCGPFSSPMVGGFIADSHLRWRWTMYIASIMGFLSTFLTLFTKETYAPAVLVAKAGRIRRETKNFAIHAKQEEVEVDFLELVDENFMRPIRMLFTEPIIFLITLYMSFIYGLIYLFLGAYPIIFQQVHGMNEGVGGLPFIGLIIGQFCGGIYIMIDQTAYKKKLARNHGVQIPEWRLPPVIIGAVAFSIGLFWLGWTGWNKSIHWLAPTASGVVTGFGILCIFLQCFNYIIDTYLMFAASAIAANSLLRSCFGAGFPLFGDQMFHNLGIQWAGTLLGCLAAVMIPIPVIFYIWGHKIRGWSKTSKPTNEGFGSEEEDMTPEKGDMEV</sequence>
<dbReference type="PANTHER" id="PTHR23502">
    <property type="entry name" value="MAJOR FACILITATOR SUPERFAMILY"/>
    <property type="match status" value="1"/>
</dbReference>
<dbReference type="RefSeq" id="XP_016637181.1">
    <property type="nucleotide sequence ID" value="XM_016772042.1"/>
</dbReference>